<protein>
    <submittedName>
        <fullName evidence="1">Uncharacterized protein</fullName>
    </submittedName>
</protein>
<evidence type="ECO:0000313" key="1">
    <source>
        <dbReference type="EMBL" id="QDR72783.1"/>
    </source>
</evidence>
<evidence type="ECO:0000313" key="2">
    <source>
        <dbReference type="Proteomes" id="UP000316394"/>
    </source>
</evidence>
<reference evidence="1 2" key="1">
    <citation type="submission" date="2019-07" db="EMBL/GenBank/DDBJ databases">
        <title>Gastrointestinal microbiota of Peromyscus leucopus, the white-footed mouse.</title>
        <authorList>
            <person name="Milovic A."/>
            <person name="Bassam K."/>
            <person name="Barbour A.G."/>
        </authorList>
    </citation>
    <scope>NUCLEOTIDE SEQUENCE [LARGE SCALE GENOMIC DNA]</scope>
    <source>
        <strain evidence="1 2">LL7</strain>
    </source>
</reference>
<sequence length="100" mass="11891">MELTKKQRILYDFFVKYGKDVGTINYPLTLLNHWINYETHNNLYPEQKAVLEAYLSMENLDKPLYMAIRAIEGWGCSDHKPFEIWKNGKKVTDQYTIVED</sequence>
<accession>A0A1C1ZCU4</accession>
<gene>
    <name evidence="1" type="ORF">FOD75_06625</name>
</gene>
<name>A0A1C1ZCU4_LIMRT</name>
<organism evidence="1 2">
    <name type="scientific">Limosilactobacillus reuteri</name>
    <name type="common">Lactobacillus reuteri</name>
    <dbReference type="NCBI Taxonomy" id="1598"/>
    <lineage>
        <taxon>Bacteria</taxon>
        <taxon>Bacillati</taxon>
        <taxon>Bacillota</taxon>
        <taxon>Bacilli</taxon>
        <taxon>Lactobacillales</taxon>
        <taxon>Lactobacillaceae</taxon>
        <taxon>Limosilactobacillus</taxon>
    </lineage>
</organism>
<dbReference type="Proteomes" id="UP000316394">
    <property type="component" value="Chromosome"/>
</dbReference>
<dbReference type="AlphaFoldDB" id="A0A1C1ZCU4"/>
<dbReference type="RefSeq" id="WP_020842980.1">
    <property type="nucleotide sequence ID" value="NZ_CP041676.1"/>
</dbReference>
<dbReference type="EMBL" id="CP041676">
    <property type="protein sequence ID" value="QDR72783.1"/>
    <property type="molecule type" value="Genomic_DNA"/>
</dbReference>
<proteinExistence type="predicted"/>